<dbReference type="Proteomes" id="UP000281094">
    <property type="component" value="Unassembled WGS sequence"/>
</dbReference>
<organism evidence="5 6">
    <name type="scientific">Notoacmeibacter ruber</name>
    <dbReference type="NCBI Taxonomy" id="2670375"/>
    <lineage>
        <taxon>Bacteria</taxon>
        <taxon>Pseudomonadati</taxon>
        <taxon>Pseudomonadota</taxon>
        <taxon>Alphaproteobacteria</taxon>
        <taxon>Hyphomicrobiales</taxon>
        <taxon>Notoacmeibacteraceae</taxon>
        <taxon>Notoacmeibacter</taxon>
    </lineage>
</organism>
<reference evidence="5 6" key="1">
    <citation type="submission" date="2018-10" db="EMBL/GenBank/DDBJ databases">
        <title>Notoacmeibacter sp. M2BS9Y-3-1, whole genome shotgun sequence.</title>
        <authorList>
            <person name="Tuo L."/>
        </authorList>
    </citation>
    <scope>NUCLEOTIDE SEQUENCE [LARGE SCALE GENOMIC DNA]</scope>
    <source>
        <strain evidence="5 6">M2BS9Y-3-1</strain>
    </source>
</reference>
<sequence length="141" mass="15776">MTRPDPDQPLNGGCHCGRVRFEVRLKEGYSQARRCNCSYCAMRGAVALTARTEDLKVVKGASDLTRYVFNTESAQHYFCSHCGIYTHHQRRSNPQEFGINAACIDGLSPFDFEAVPVHDGQHHTKDGGTDEVLGVLRFDKK</sequence>
<dbReference type="InterPro" id="IPR006913">
    <property type="entry name" value="CENP-V/GFA"/>
</dbReference>
<comment type="similarity">
    <text evidence="1">Belongs to the Gfa family.</text>
</comment>
<keyword evidence="6" id="KW-1185">Reference proteome</keyword>
<protein>
    <submittedName>
        <fullName evidence="5">GFA family protein</fullName>
    </submittedName>
</protein>
<dbReference type="GO" id="GO:0046872">
    <property type="term" value="F:metal ion binding"/>
    <property type="evidence" value="ECO:0007669"/>
    <property type="project" value="UniProtKB-KW"/>
</dbReference>
<dbReference type="AlphaFoldDB" id="A0A3L7JIQ1"/>
<dbReference type="SUPFAM" id="SSF51316">
    <property type="entry name" value="Mss4-like"/>
    <property type="match status" value="1"/>
</dbReference>
<name>A0A3L7JIQ1_9HYPH</name>
<evidence type="ECO:0000256" key="1">
    <source>
        <dbReference type="ARBA" id="ARBA00005495"/>
    </source>
</evidence>
<feature type="domain" description="CENP-V/GFA" evidence="4">
    <location>
        <begin position="10"/>
        <end position="111"/>
    </location>
</feature>
<evidence type="ECO:0000313" key="5">
    <source>
        <dbReference type="EMBL" id="RLQ89511.1"/>
    </source>
</evidence>
<gene>
    <name evidence="5" type="ORF">D8780_08805</name>
</gene>
<proteinExistence type="inferred from homology"/>
<dbReference type="PROSITE" id="PS51891">
    <property type="entry name" value="CENP_V_GFA"/>
    <property type="match status" value="1"/>
</dbReference>
<accession>A0A3L7JIQ1</accession>
<evidence type="ECO:0000256" key="2">
    <source>
        <dbReference type="ARBA" id="ARBA00022723"/>
    </source>
</evidence>
<keyword evidence="2" id="KW-0479">Metal-binding</keyword>
<evidence type="ECO:0000256" key="3">
    <source>
        <dbReference type="ARBA" id="ARBA00022833"/>
    </source>
</evidence>
<dbReference type="PANTHER" id="PTHR28620">
    <property type="entry name" value="CENTROMERE PROTEIN V"/>
    <property type="match status" value="1"/>
</dbReference>
<dbReference type="InterPro" id="IPR052355">
    <property type="entry name" value="CENP-V-like"/>
</dbReference>
<dbReference type="EMBL" id="RCWN01000001">
    <property type="protein sequence ID" value="RLQ89511.1"/>
    <property type="molecule type" value="Genomic_DNA"/>
</dbReference>
<dbReference type="Gene3D" id="2.170.150.70">
    <property type="match status" value="1"/>
</dbReference>
<evidence type="ECO:0000313" key="6">
    <source>
        <dbReference type="Proteomes" id="UP000281094"/>
    </source>
</evidence>
<dbReference type="RefSeq" id="WP_121645258.1">
    <property type="nucleotide sequence ID" value="NZ_RCWN01000001.1"/>
</dbReference>
<keyword evidence="3" id="KW-0862">Zinc</keyword>
<dbReference type="InterPro" id="IPR011057">
    <property type="entry name" value="Mss4-like_sf"/>
</dbReference>
<evidence type="ECO:0000259" key="4">
    <source>
        <dbReference type="PROSITE" id="PS51891"/>
    </source>
</evidence>
<dbReference type="GO" id="GO:0016846">
    <property type="term" value="F:carbon-sulfur lyase activity"/>
    <property type="evidence" value="ECO:0007669"/>
    <property type="project" value="InterPro"/>
</dbReference>
<dbReference type="Pfam" id="PF04828">
    <property type="entry name" value="GFA"/>
    <property type="match status" value="1"/>
</dbReference>
<dbReference type="PANTHER" id="PTHR28620:SF1">
    <property type="entry name" value="CENP-V_GFA DOMAIN-CONTAINING PROTEIN"/>
    <property type="match status" value="1"/>
</dbReference>
<comment type="caution">
    <text evidence="5">The sequence shown here is derived from an EMBL/GenBank/DDBJ whole genome shotgun (WGS) entry which is preliminary data.</text>
</comment>